<feature type="signal peptide" evidence="1">
    <location>
        <begin position="1"/>
        <end position="22"/>
    </location>
</feature>
<feature type="chain" id="PRO_5039392641" evidence="1">
    <location>
        <begin position="23"/>
        <end position="174"/>
    </location>
</feature>
<evidence type="ECO:0000313" key="5">
    <source>
        <dbReference type="Proteomes" id="UP000317180"/>
    </source>
</evidence>
<dbReference type="AlphaFoldDB" id="A0A3M8ALV2"/>
<keyword evidence="5" id="KW-1185">Reference proteome</keyword>
<proteinExistence type="predicted"/>
<comment type="caution">
    <text evidence="3">The sequence shown here is derived from an EMBL/GenBank/DDBJ whole genome shotgun (WGS) entry which is preliminary data.</text>
</comment>
<dbReference type="PROSITE" id="PS51257">
    <property type="entry name" value="PROKAR_LIPOPROTEIN"/>
    <property type="match status" value="1"/>
</dbReference>
<evidence type="ECO:0000256" key="1">
    <source>
        <dbReference type="SAM" id="SignalP"/>
    </source>
</evidence>
<organism evidence="3 4">
    <name type="scientific">Brevibacillus agri</name>
    <dbReference type="NCBI Taxonomy" id="51101"/>
    <lineage>
        <taxon>Bacteria</taxon>
        <taxon>Bacillati</taxon>
        <taxon>Bacillota</taxon>
        <taxon>Bacilli</taxon>
        <taxon>Bacillales</taxon>
        <taxon>Paenibacillaceae</taxon>
        <taxon>Brevibacillus</taxon>
    </lineage>
</organism>
<sequence length="174" mass="19664">MRSIFLHIILACLLLTAGCVNDNSFAGNNEQNLKIGVIGQPPVVNENIDFIETTLESLINASDTEFHALFIMPECLEEASKPQFARLYKSLKYPVFFIGSTKSYYPFIEESLTYSTAPSTSSGMFATGFINEDGQYKIFEYGLENDEKTEKNLKLMYTNIFKTISNEFISKKTN</sequence>
<protein>
    <submittedName>
        <fullName evidence="2">Lipoprotein</fullName>
    </submittedName>
</protein>
<accession>A0A3M8ALV2</accession>
<keyword evidence="1" id="KW-0732">Signal</keyword>
<evidence type="ECO:0000313" key="4">
    <source>
        <dbReference type="Proteomes" id="UP000276178"/>
    </source>
</evidence>
<gene>
    <name evidence="2" type="ORF">BAG01nite_41630</name>
    <name evidence="3" type="ORF">EB820_19220</name>
</gene>
<reference evidence="2 5" key="2">
    <citation type="submission" date="2019-06" db="EMBL/GenBank/DDBJ databases">
        <title>Whole genome shotgun sequence of Brevibacillus agri NBRC 15538.</title>
        <authorList>
            <person name="Hosoyama A."/>
            <person name="Uohara A."/>
            <person name="Ohji S."/>
            <person name="Ichikawa N."/>
        </authorList>
    </citation>
    <scope>NUCLEOTIDE SEQUENCE [LARGE SCALE GENOMIC DNA]</scope>
    <source>
        <strain evidence="2 5">NBRC 15538</strain>
    </source>
</reference>
<dbReference type="Proteomes" id="UP000317180">
    <property type="component" value="Unassembled WGS sequence"/>
</dbReference>
<keyword evidence="2" id="KW-0449">Lipoprotein</keyword>
<evidence type="ECO:0000313" key="2">
    <source>
        <dbReference type="EMBL" id="GED28061.1"/>
    </source>
</evidence>
<dbReference type="RefSeq" id="WP_005834754.1">
    <property type="nucleotide sequence ID" value="NZ_BJOD01000058.1"/>
</dbReference>
<dbReference type="EMBL" id="BJOD01000058">
    <property type="protein sequence ID" value="GED28061.1"/>
    <property type="molecule type" value="Genomic_DNA"/>
</dbReference>
<dbReference type="GeneID" id="82812940"/>
<evidence type="ECO:0000313" key="3">
    <source>
        <dbReference type="EMBL" id="RNB52009.1"/>
    </source>
</evidence>
<dbReference type="OrthoDB" id="2454533at2"/>
<dbReference type="Proteomes" id="UP000276178">
    <property type="component" value="Unassembled WGS sequence"/>
</dbReference>
<reference evidence="3 4" key="1">
    <citation type="submission" date="2018-10" db="EMBL/GenBank/DDBJ databases">
        <title>Phylogenomics of Brevibacillus.</title>
        <authorList>
            <person name="Dunlap C."/>
        </authorList>
    </citation>
    <scope>NUCLEOTIDE SEQUENCE [LARGE SCALE GENOMIC DNA]</scope>
    <source>
        <strain evidence="3 4">NRRL NRS 1219</strain>
    </source>
</reference>
<name>A0A3M8ALV2_9BACL</name>
<dbReference type="EMBL" id="RHHN01000058">
    <property type="protein sequence ID" value="RNB52009.1"/>
    <property type="molecule type" value="Genomic_DNA"/>
</dbReference>